<accession>A0A6H5GT49</accession>
<dbReference type="InterPro" id="IPR011009">
    <property type="entry name" value="Kinase-like_dom_sf"/>
</dbReference>
<dbReference type="Pfam" id="PF07714">
    <property type="entry name" value="PK_Tyr_Ser-Thr"/>
    <property type="match status" value="1"/>
</dbReference>
<organism evidence="11 12">
    <name type="scientific">Nesidiocoris tenuis</name>
    <dbReference type="NCBI Taxonomy" id="355587"/>
    <lineage>
        <taxon>Eukaryota</taxon>
        <taxon>Metazoa</taxon>
        <taxon>Ecdysozoa</taxon>
        <taxon>Arthropoda</taxon>
        <taxon>Hexapoda</taxon>
        <taxon>Insecta</taxon>
        <taxon>Pterygota</taxon>
        <taxon>Neoptera</taxon>
        <taxon>Paraneoptera</taxon>
        <taxon>Hemiptera</taxon>
        <taxon>Heteroptera</taxon>
        <taxon>Panheteroptera</taxon>
        <taxon>Cimicomorpha</taxon>
        <taxon>Miridae</taxon>
        <taxon>Dicyphina</taxon>
        <taxon>Nesidiocoris</taxon>
    </lineage>
</organism>
<dbReference type="GO" id="GO:0005524">
    <property type="term" value="F:ATP binding"/>
    <property type="evidence" value="ECO:0007669"/>
    <property type="project" value="UniProtKB-UniRule"/>
</dbReference>
<dbReference type="InterPro" id="IPR011029">
    <property type="entry name" value="DEATH-like_dom_sf"/>
</dbReference>
<dbReference type="EMBL" id="CADCXU010015144">
    <property type="protein sequence ID" value="CAB0004729.1"/>
    <property type="molecule type" value="Genomic_DNA"/>
</dbReference>
<dbReference type="PROSITE" id="PS50011">
    <property type="entry name" value="PROTEIN_KINASE_DOM"/>
    <property type="match status" value="1"/>
</dbReference>
<name>A0A6H5GT49_9HEMI</name>
<evidence type="ECO:0000256" key="4">
    <source>
        <dbReference type="ARBA" id="ARBA00022741"/>
    </source>
</evidence>
<dbReference type="PANTHER" id="PTHR48006">
    <property type="entry name" value="LEUCINE-RICH REPEAT-CONTAINING PROTEIN DDB_G0281931-RELATED"/>
    <property type="match status" value="1"/>
</dbReference>
<dbReference type="OrthoDB" id="4062651at2759"/>
<comment type="catalytic activity">
    <reaction evidence="7">
        <text>L-threonyl-[protein] + ATP = O-phospho-L-threonyl-[protein] + ADP + H(+)</text>
        <dbReference type="Rhea" id="RHEA:46608"/>
        <dbReference type="Rhea" id="RHEA-COMP:11060"/>
        <dbReference type="Rhea" id="RHEA-COMP:11605"/>
        <dbReference type="ChEBI" id="CHEBI:15378"/>
        <dbReference type="ChEBI" id="CHEBI:30013"/>
        <dbReference type="ChEBI" id="CHEBI:30616"/>
        <dbReference type="ChEBI" id="CHEBI:61977"/>
        <dbReference type="ChEBI" id="CHEBI:456216"/>
        <dbReference type="EC" id="2.7.11.1"/>
    </reaction>
</comment>
<dbReference type="Gene3D" id="1.10.510.10">
    <property type="entry name" value="Transferase(Phosphotransferase) domain 1"/>
    <property type="match status" value="1"/>
</dbReference>
<evidence type="ECO:0000256" key="2">
    <source>
        <dbReference type="ARBA" id="ARBA00022527"/>
    </source>
</evidence>
<proteinExistence type="predicted"/>
<evidence type="ECO:0000256" key="3">
    <source>
        <dbReference type="ARBA" id="ARBA00022679"/>
    </source>
</evidence>
<evidence type="ECO:0000256" key="1">
    <source>
        <dbReference type="ARBA" id="ARBA00012513"/>
    </source>
</evidence>
<keyword evidence="3" id="KW-0808">Transferase</keyword>
<dbReference type="PANTHER" id="PTHR48006:SF102">
    <property type="entry name" value="LEUCINE-RICH REPEAT-CONTAINING PROTEIN DDB_G0281931-RELATED"/>
    <property type="match status" value="1"/>
</dbReference>
<protein>
    <recommendedName>
        <fullName evidence="1">non-specific serine/threonine protein kinase</fullName>
        <ecNumber evidence="1">2.7.11.1</ecNumber>
    </recommendedName>
</protein>
<sequence length="166" mass="19405">MTSNEYHMFIYDMPYATRRTLCSIMDSNNKYEELDELNCYPSDSSSLLISYSDLEYATAHWDMRNLLGRGGFGTVYKGVWKNTQVAVKRLEVQKDGNDFEEVWRTHREQSMRELKYLNTCRHDNILPLYGFSIGGLYDCLVYQLMPNGSLEDRLLCRVSTADKIIH</sequence>
<reference evidence="11 12" key="1">
    <citation type="submission" date="2020-02" db="EMBL/GenBank/DDBJ databases">
        <authorList>
            <person name="Ferguson B K."/>
        </authorList>
    </citation>
    <scope>NUCLEOTIDE SEQUENCE [LARGE SCALE GENOMIC DNA]</scope>
</reference>
<evidence type="ECO:0000313" key="12">
    <source>
        <dbReference type="Proteomes" id="UP000479000"/>
    </source>
</evidence>
<evidence type="ECO:0000256" key="7">
    <source>
        <dbReference type="ARBA" id="ARBA00047899"/>
    </source>
</evidence>
<dbReference type="InterPro" id="IPR001245">
    <property type="entry name" value="Ser-Thr/Tyr_kinase_cat_dom"/>
</dbReference>
<keyword evidence="2" id="KW-0723">Serine/threonine-protein kinase</keyword>
<dbReference type="InterPro" id="IPR017441">
    <property type="entry name" value="Protein_kinase_ATP_BS"/>
</dbReference>
<gene>
    <name evidence="11" type="ORF">NTEN_LOCUS10206</name>
</gene>
<dbReference type="AlphaFoldDB" id="A0A6H5GT49"/>
<feature type="domain" description="Protein kinase" evidence="10">
    <location>
        <begin position="61"/>
        <end position="166"/>
    </location>
</feature>
<keyword evidence="4 9" id="KW-0547">Nucleotide-binding</keyword>
<keyword evidence="5" id="KW-0418">Kinase</keyword>
<dbReference type="Proteomes" id="UP000479000">
    <property type="component" value="Unassembled WGS sequence"/>
</dbReference>
<evidence type="ECO:0000256" key="5">
    <source>
        <dbReference type="ARBA" id="ARBA00022777"/>
    </source>
</evidence>
<evidence type="ECO:0000256" key="9">
    <source>
        <dbReference type="PROSITE-ProRule" id="PRU10141"/>
    </source>
</evidence>
<keyword evidence="12" id="KW-1185">Reference proteome</keyword>
<dbReference type="Gene3D" id="1.10.533.10">
    <property type="entry name" value="Death Domain, Fas"/>
    <property type="match status" value="1"/>
</dbReference>
<dbReference type="InterPro" id="IPR000719">
    <property type="entry name" value="Prot_kinase_dom"/>
</dbReference>
<dbReference type="SUPFAM" id="SSF56112">
    <property type="entry name" value="Protein kinase-like (PK-like)"/>
    <property type="match status" value="1"/>
</dbReference>
<dbReference type="InterPro" id="IPR051824">
    <property type="entry name" value="LRR_Rcpt-Like_S/T_Kinase"/>
</dbReference>
<evidence type="ECO:0000313" key="11">
    <source>
        <dbReference type="EMBL" id="CAB0004729.1"/>
    </source>
</evidence>
<dbReference type="GO" id="GO:0004674">
    <property type="term" value="F:protein serine/threonine kinase activity"/>
    <property type="evidence" value="ECO:0007669"/>
    <property type="project" value="UniProtKB-KW"/>
</dbReference>
<dbReference type="PROSITE" id="PS00107">
    <property type="entry name" value="PROTEIN_KINASE_ATP"/>
    <property type="match status" value="1"/>
</dbReference>
<keyword evidence="6 9" id="KW-0067">ATP-binding</keyword>
<comment type="catalytic activity">
    <reaction evidence="8">
        <text>L-seryl-[protein] + ATP = O-phospho-L-seryl-[protein] + ADP + H(+)</text>
        <dbReference type="Rhea" id="RHEA:17989"/>
        <dbReference type="Rhea" id="RHEA-COMP:9863"/>
        <dbReference type="Rhea" id="RHEA-COMP:11604"/>
        <dbReference type="ChEBI" id="CHEBI:15378"/>
        <dbReference type="ChEBI" id="CHEBI:29999"/>
        <dbReference type="ChEBI" id="CHEBI:30616"/>
        <dbReference type="ChEBI" id="CHEBI:83421"/>
        <dbReference type="ChEBI" id="CHEBI:456216"/>
        <dbReference type="EC" id="2.7.11.1"/>
    </reaction>
</comment>
<evidence type="ECO:0000256" key="6">
    <source>
        <dbReference type="ARBA" id="ARBA00022840"/>
    </source>
</evidence>
<dbReference type="EC" id="2.7.11.1" evidence="1"/>
<evidence type="ECO:0000259" key="10">
    <source>
        <dbReference type="PROSITE" id="PS50011"/>
    </source>
</evidence>
<evidence type="ECO:0000256" key="8">
    <source>
        <dbReference type="ARBA" id="ARBA00048679"/>
    </source>
</evidence>
<feature type="binding site" evidence="9">
    <location>
        <position position="88"/>
    </location>
    <ligand>
        <name>ATP</name>
        <dbReference type="ChEBI" id="CHEBI:30616"/>
    </ligand>
</feature>